<keyword evidence="9" id="KW-1185">Reference proteome</keyword>
<evidence type="ECO:0000256" key="1">
    <source>
        <dbReference type="ARBA" id="ARBA00009065"/>
    </source>
</evidence>
<evidence type="ECO:0000313" key="9">
    <source>
        <dbReference type="Proteomes" id="UP000436088"/>
    </source>
</evidence>
<dbReference type="SMART" id="SM00385">
    <property type="entry name" value="CYCLIN"/>
    <property type="match status" value="2"/>
</dbReference>
<dbReference type="EMBL" id="VEPZ02001028">
    <property type="protein sequence ID" value="KAE8700488.1"/>
    <property type="molecule type" value="Genomic_DNA"/>
</dbReference>
<accession>A0A6A3A8N1</accession>
<feature type="domain" description="Cyclin-like" evidence="6">
    <location>
        <begin position="158"/>
        <end position="247"/>
    </location>
</feature>
<dbReference type="SUPFAM" id="SSF47954">
    <property type="entry name" value="Cyclin-like"/>
    <property type="match status" value="2"/>
</dbReference>
<gene>
    <name evidence="8" type="ORF">F3Y22_tig00110556pilonHSYRG00101</name>
</gene>
<proteinExistence type="inferred from homology"/>
<dbReference type="SMART" id="SM01332">
    <property type="entry name" value="Cyclin_C"/>
    <property type="match status" value="1"/>
</dbReference>
<evidence type="ECO:0000259" key="7">
    <source>
        <dbReference type="SMART" id="SM01332"/>
    </source>
</evidence>
<keyword evidence="3 5" id="KW-0195">Cyclin</keyword>
<evidence type="ECO:0000256" key="2">
    <source>
        <dbReference type="ARBA" id="ARBA00022618"/>
    </source>
</evidence>
<evidence type="ECO:0000259" key="6">
    <source>
        <dbReference type="SMART" id="SM00385"/>
    </source>
</evidence>
<dbReference type="FunFam" id="1.10.472.10:FF:000040">
    <property type="entry name" value="D6-type cyclin"/>
    <property type="match status" value="1"/>
</dbReference>
<feature type="domain" description="Cyclin-like" evidence="6">
    <location>
        <begin position="56"/>
        <end position="145"/>
    </location>
</feature>
<keyword evidence="2" id="KW-0132">Cell division</keyword>
<dbReference type="InterPro" id="IPR013763">
    <property type="entry name" value="Cyclin-like_dom"/>
</dbReference>
<protein>
    <submittedName>
        <fullName evidence="8">D6-type cyclin isoform 3</fullName>
    </submittedName>
</protein>
<dbReference type="Pfam" id="PF00134">
    <property type="entry name" value="Cyclin_N"/>
    <property type="match status" value="1"/>
</dbReference>
<reference evidence="8" key="1">
    <citation type="submission" date="2019-09" db="EMBL/GenBank/DDBJ databases">
        <title>Draft genome information of white flower Hibiscus syriacus.</title>
        <authorList>
            <person name="Kim Y.-M."/>
        </authorList>
    </citation>
    <scope>NUCLEOTIDE SEQUENCE [LARGE SCALE GENOMIC DNA]</scope>
    <source>
        <strain evidence="8">YM2019G1</strain>
    </source>
</reference>
<sequence length="291" mass="33657">MDNFDLQDPLTRIEEQQSDTISVLFSSESDHMPSHNYFQCLKTGGFHVSFRREAISLILKAQYSCNLDLYTQYLAINYIDRFISWQEIPQSNPWVLRLLAIACISLAAKIKEIHFSFSDFQMKQREERFIFDTPAIQRMELLVLDALKWRMRSITPFSFITFFVSLFEPKDPPFPQTLEDRATNIIFQARNEINLLGYKPSVIAATALLLACHELFPLQFPFFKTSILSCEYVNKEMVLKCFNAMQEMVSNEVSESMVDVVSSSSTRTPVSVLDCHCNKSESESANSHRYD</sequence>
<dbReference type="InterPro" id="IPR004367">
    <property type="entry name" value="Cyclin_C-dom"/>
</dbReference>
<keyword evidence="4" id="KW-0131">Cell cycle</keyword>
<dbReference type="InterPro" id="IPR036915">
    <property type="entry name" value="Cyclin-like_sf"/>
</dbReference>
<evidence type="ECO:0000256" key="3">
    <source>
        <dbReference type="ARBA" id="ARBA00023127"/>
    </source>
</evidence>
<comment type="similarity">
    <text evidence="1">Belongs to the cyclin family. Cyclin D subfamily.</text>
</comment>
<dbReference type="AlphaFoldDB" id="A0A6A3A8N1"/>
<evidence type="ECO:0000256" key="5">
    <source>
        <dbReference type="RuleBase" id="RU000383"/>
    </source>
</evidence>
<dbReference type="Gene3D" id="1.10.472.10">
    <property type="entry name" value="Cyclin-like"/>
    <property type="match status" value="2"/>
</dbReference>
<dbReference type="GO" id="GO:0051301">
    <property type="term" value="P:cell division"/>
    <property type="evidence" value="ECO:0007669"/>
    <property type="project" value="UniProtKB-KW"/>
</dbReference>
<dbReference type="CDD" id="cd20544">
    <property type="entry name" value="CYCLIN_AtCycD-like_rpt2"/>
    <property type="match status" value="1"/>
</dbReference>
<dbReference type="PANTHER" id="PTHR10177">
    <property type="entry name" value="CYCLINS"/>
    <property type="match status" value="1"/>
</dbReference>
<organism evidence="8 9">
    <name type="scientific">Hibiscus syriacus</name>
    <name type="common">Rose of Sharon</name>
    <dbReference type="NCBI Taxonomy" id="106335"/>
    <lineage>
        <taxon>Eukaryota</taxon>
        <taxon>Viridiplantae</taxon>
        <taxon>Streptophyta</taxon>
        <taxon>Embryophyta</taxon>
        <taxon>Tracheophyta</taxon>
        <taxon>Spermatophyta</taxon>
        <taxon>Magnoliopsida</taxon>
        <taxon>eudicotyledons</taxon>
        <taxon>Gunneridae</taxon>
        <taxon>Pentapetalae</taxon>
        <taxon>rosids</taxon>
        <taxon>malvids</taxon>
        <taxon>Malvales</taxon>
        <taxon>Malvaceae</taxon>
        <taxon>Malvoideae</taxon>
        <taxon>Hibiscus</taxon>
    </lineage>
</organism>
<evidence type="ECO:0000256" key="4">
    <source>
        <dbReference type="ARBA" id="ARBA00023306"/>
    </source>
</evidence>
<feature type="domain" description="Cyclin C-terminal" evidence="7">
    <location>
        <begin position="154"/>
        <end position="270"/>
    </location>
</feature>
<dbReference type="FunFam" id="1.10.472.10:FF:000060">
    <property type="entry name" value="D6-type cyclin"/>
    <property type="match status" value="1"/>
</dbReference>
<dbReference type="Pfam" id="PF02984">
    <property type="entry name" value="Cyclin_C"/>
    <property type="match status" value="1"/>
</dbReference>
<dbReference type="Proteomes" id="UP000436088">
    <property type="component" value="Unassembled WGS sequence"/>
</dbReference>
<name>A0A6A3A8N1_HIBSY</name>
<dbReference type="InterPro" id="IPR006671">
    <property type="entry name" value="Cyclin_N"/>
</dbReference>
<evidence type="ECO:0000313" key="8">
    <source>
        <dbReference type="EMBL" id="KAE8700488.1"/>
    </source>
</evidence>
<dbReference type="InterPro" id="IPR039361">
    <property type="entry name" value="Cyclin"/>
</dbReference>
<comment type="caution">
    <text evidence="8">The sequence shown here is derived from an EMBL/GenBank/DDBJ whole genome shotgun (WGS) entry which is preliminary data.</text>
</comment>